<comment type="caution">
    <text evidence="2">The sequence shown here is derived from an EMBL/GenBank/DDBJ whole genome shotgun (WGS) entry which is preliminary data.</text>
</comment>
<protein>
    <submittedName>
        <fullName evidence="2">Uncharacterized protein</fullName>
    </submittedName>
</protein>
<reference evidence="2 3" key="1">
    <citation type="submission" date="2018-03" db="EMBL/GenBank/DDBJ databases">
        <title>Genomic Encyclopedia of Archaeal and Bacterial Type Strains, Phase II (KMG-II): from individual species to whole genera.</title>
        <authorList>
            <person name="Goeker M."/>
        </authorList>
    </citation>
    <scope>NUCLEOTIDE SEQUENCE [LARGE SCALE GENOMIC DNA]</scope>
    <source>
        <strain evidence="2 3">DSM 19711</strain>
    </source>
</reference>
<gene>
    <name evidence="2" type="ORF">CLV37_104145</name>
</gene>
<evidence type="ECO:0000256" key="1">
    <source>
        <dbReference type="SAM" id="Phobius"/>
    </source>
</evidence>
<evidence type="ECO:0000313" key="2">
    <source>
        <dbReference type="EMBL" id="PRY15932.1"/>
    </source>
</evidence>
<accession>A0A2T0R581</accession>
<organism evidence="2 3">
    <name type="scientific">Kineococcus rhizosphaerae</name>
    <dbReference type="NCBI Taxonomy" id="559628"/>
    <lineage>
        <taxon>Bacteria</taxon>
        <taxon>Bacillati</taxon>
        <taxon>Actinomycetota</taxon>
        <taxon>Actinomycetes</taxon>
        <taxon>Kineosporiales</taxon>
        <taxon>Kineosporiaceae</taxon>
        <taxon>Kineococcus</taxon>
    </lineage>
</organism>
<dbReference type="EMBL" id="PVZF01000004">
    <property type="protein sequence ID" value="PRY15932.1"/>
    <property type="molecule type" value="Genomic_DNA"/>
</dbReference>
<keyword evidence="1" id="KW-0472">Membrane</keyword>
<sequence>MLTLALAAGAAVLLGAADAVGFRSDRAESLSTPAWLLGWVLLVWAVLVGVVSAAHLGHRLLTGPDRPSAGAGVRSLLLLAGAAVVTAEVSTHPLWGNGSGAG</sequence>
<proteinExistence type="predicted"/>
<dbReference type="AlphaFoldDB" id="A0A2T0R581"/>
<feature type="transmembrane region" description="Helical" evidence="1">
    <location>
        <begin position="35"/>
        <end position="56"/>
    </location>
</feature>
<keyword evidence="1" id="KW-0812">Transmembrane</keyword>
<keyword evidence="1" id="KW-1133">Transmembrane helix</keyword>
<name>A0A2T0R581_9ACTN</name>
<keyword evidence="3" id="KW-1185">Reference proteome</keyword>
<evidence type="ECO:0000313" key="3">
    <source>
        <dbReference type="Proteomes" id="UP000238083"/>
    </source>
</evidence>
<dbReference type="Proteomes" id="UP000238083">
    <property type="component" value="Unassembled WGS sequence"/>
</dbReference>